<dbReference type="Proteomes" id="UP000019744">
    <property type="component" value="Segment"/>
</dbReference>
<accession>X2JMM1</accession>
<dbReference type="KEGG" id="vg:19487216"/>
<proteinExistence type="predicted"/>
<gene>
    <name evidence="1" type="ORF">Bcp1_010</name>
</gene>
<keyword evidence="2" id="KW-1185">Reference proteome</keyword>
<name>X2JMM1_9CAUD</name>
<dbReference type="GeneID" id="19487216"/>
<organism evidence="1 2">
    <name type="scientific">Bacillus phage Bcp1</name>
    <dbReference type="NCBI Taxonomy" id="584892"/>
    <lineage>
        <taxon>Viruses</taxon>
        <taxon>Duplodnaviria</taxon>
        <taxon>Heunggongvirae</taxon>
        <taxon>Uroviricota</taxon>
        <taxon>Caudoviricetes</taxon>
        <taxon>Herelleviridae</taxon>
        <taxon>Bastillevirinae</taxon>
        <taxon>Caeruleovirus</taxon>
        <taxon>Caeruleovirus Bcp1</taxon>
    </lineage>
</organism>
<evidence type="ECO:0000313" key="1">
    <source>
        <dbReference type="EMBL" id="AHN66487.1"/>
    </source>
</evidence>
<dbReference type="OrthoDB" id="21072at10239"/>
<dbReference type="RefSeq" id="YP_009031290.1">
    <property type="nucleotide sequence ID" value="NC_024137.1"/>
</dbReference>
<protein>
    <submittedName>
        <fullName evidence="1">Radical SAM domain protein-like protein</fullName>
    </submittedName>
</protein>
<reference evidence="1 2" key="1">
    <citation type="journal article" date="2014" name="Genome Announc.">
        <title>Complete Genome Sequence of Bacillus cereus Sensu Lato Bacteriophage Bcp1.</title>
        <authorList>
            <person name="Schuch R."/>
            <person name="Pelzek A.J."/>
            <person name="Fazzini M.M."/>
            <person name="Nelson D.C."/>
            <person name="Fischetti V.A."/>
        </authorList>
    </citation>
    <scope>NUCLEOTIDE SEQUENCE [LARGE SCALE GENOMIC DNA]</scope>
</reference>
<sequence length="128" mass="14453">MTNENTNEEKKELEPIVGHLVVQDDPVKFLDKTTQAIKNYTKQGYEVETHYQTTVDPKAGSIITHSAYLVGKLKETKPETPELVTVHIPHVNQEALSKVEEWVESHMATGYMPNGIYNTIMDLIDSAK</sequence>
<evidence type="ECO:0000313" key="2">
    <source>
        <dbReference type="Proteomes" id="UP000019744"/>
    </source>
</evidence>
<dbReference type="EMBL" id="KJ451625">
    <property type="protein sequence ID" value="AHN66487.1"/>
    <property type="molecule type" value="Genomic_DNA"/>
</dbReference>